<keyword evidence="4" id="KW-0233">DNA recombination</keyword>
<gene>
    <name evidence="6" type="ORF">IBLFYP30_01023</name>
</gene>
<dbReference type="AlphaFoldDB" id="A0A6N2Z0Q2"/>
<evidence type="ECO:0000256" key="4">
    <source>
        <dbReference type="ARBA" id="ARBA00023172"/>
    </source>
</evidence>
<sequence>MKPTVKCPECYSSELYKYGKDKHSNQKYLCKRCKRQFTQKSCKKNIKDYPKCPVCGKGMYLHHKYKYHVSFKCNDKKCNHTIKQLRPGAIADSSSENLFGKNTFSGHRFSVNTIITAINLYYALNSTTRAISTYLSDYMNIKVSHVTISKWIKKFDKYFKSISDELTQDIYLGDSDEWHADETVVKVDGQKYYLWICIDSESRLITSWNLSSSRGSDAAFSLFKQAKKFGSPNAIVTDRWPSYIEAIKTTFDDTKHIRVESFCDDISNNLIESFNKTFKSWYKKIKGFKSFESANSLISNFIFYYNFIKSHSSLSNLTPAEVCGINYSHRDKINWFIKY</sequence>
<keyword evidence="2" id="KW-0815">Transposition</keyword>
<proteinExistence type="predicted"/>
<dbReference type="Gene3D" id="3.30.420.10">
    <property type="entry name" value="Ribonuclease H-like superfamily/Ribonuclease H"/>
    <property type="match status" value="1"/>
</dbReference>
<evidence type="ECO:0000313" key="6">
    <source>
        <dbReference type="EMBL" id="VYT72781.1"/>
    </source>
</evidence>
<dbReference type="InterPro" id="IPR036397">
    <property type="entry name" value="RNaseH_sf"/>
</dbReference>
<protein>
    <submittedName>
        <fullName evidence="6">Transposase IS66 family protein</fullName>
    </submittedName>
</protein>
<dbReference type="GO" id="GO:0032196">
    <property type="term" value="P:transposition"/>
    <property type="evidence" value="ECO:0007669"/>
    <property type="project" value="UniProtKB-KW"/>
</dbReference>
<comment type="function">
    <text evidence="1">Involved in the transposition of the insertion sequence.</text>
</comment>
<evidence type="ECO:0000259" key="5">
    <source>
        <dbReference type="PROSITE" id="PS50994"/>
    </source>
</evidence>
<dbReference type="InterPro" id="IPR001584">
    <property type="entry name" value="Integrase_cat-core"/>
</dbReference>
<evidence type="ECO:0000256" key="3">
    <source>
        <dbReference type="ARBA" id="ARBA00023125"/>
    </source>
</evidence>
<dbReference type="PANTHER" id="PTHR35528">
    <property type="entry name" value="BLL1675 PROTEIN"/>
    <property type="match status" value="1"/>
</dbReference>
<dbReference type="GO" id="GO:0015074">
    <property type="term" value="P:DNA integration"/>
    <property type="evidence" value="ECO:0007669"/>
    <property type="project" value="InterPro"/>
</dbReference>
<dbReference type="GO" id="GO:0003677">
    <property type="term" value="F:DNA binding"/>
    <property type="evidence" value="ECO:0007669"/>
    <property type="project" value="UniProtKB-KW"/>
</dbReference>
<accession>A0A6N2Z0Q2</accession>
<reference evidence="6" key="1">
    <citation type="submission" date="2019-11" db="EMBL/GenBank/DDBJ databases">
        <authorList>
            <person name="Feng L."/>
        </authorList>
    </citation>
    <scope>NUCLEOTIDE SEQUENCE</scope>
    <source>
        <strain evidence="6">IbartlettiiLFYP30</strain>
    </source>
</reference>
<organism evidence="6">
    <name type="scientific">Intestinibacter bartlettii</name>
    <dbReference type="NCBI Taxonomy" id="261299"/>
    <lineage>
        <taxon>Bacteria</taxon>
        <taxon>Bacillati</taxon>
        <taxon>Bacillota</taxon>
        <taxon>Clostridia</taxon>
        <taxon>Peptostreptococcales</taxon>
        <taxon>Peptostreptococcaceae</taxon>
        <taxon>Intestinibacter</taxon>
    </lineage>
</organism>
<keyword evidence="3" id="KW-0238">DNA-binding</keyword>
<dbReference type="EMBL" id="CACRUE010000008">
    <property type="protein sequence ID" value="VYT72781.1"/>
    <property type="molecule type" value="Genomic_DNA"/>
</dbReference>
<dbReference type="PANTHER" id="PTHR35528:SF3">
    <property type="entry name" value="BLL1675 PROTEIN"/>
    <property type="match status" value="1"/>
</dbReference>
<evidence type="ECO:0000256" key="2">
    <source>
        <dbReference type="ARBA" id="ARBA00022578"/>
    </source>
</evidence>
<dbReference type="SUPFAM" id="SSF53098">
    <property type="entry name" value="Ribonuclease H-like"/>
    <property type="match status" value="1"/>
</dbReference>
<dbReference type="InterPro" id="IPR012337">
    <property type="entry name" value="RNaseH-like_sf"/>
</dbReference>
<feature type="domain" description="Integrase catalytic" evidence="5">
    <location>
        <begin position="170"/>
        <end position="327"/>
    </location>
</feature>
<name>A0A6N2Z0Q2_9FIRM</name>
<dbReference type="GO" id="GO:0006310">
    <property type="term" value="P:DNA recombination"/>
    <property type="evidence" value="ECO:0007669"/>
    <property type="project" value="UniProtKB-KW"/>
</dbReference>
<evidence type="ECO:0000256" key="1">
    <source>
        <dbReference type="ARBA" id="ARBA00002286"/>
    </source>
</evidence>
<dbReference type="InterPro" id="IPR047930">
    <property type="entry name" value="Transpos_IS6"/>
</dbReference>
<dbReference type="RefSeq" id="WP_024036936.1">
    <property type="nucleotide sequence ID" value="NZ_CACRUE010000008.1"/>
</dbReference>
<dbReference type="InterPro" id="IPR052183">
    <property type="entry name" value="IS_Transposase"/>
</dbReference>
<dbReference type="InterPro" id="IPR032874">
    <property type="entry name" value="DDE_dom"/>
</dbReference>
<dbReference type="PROSITE" id="PS50994">
    <property type="entry name" value="INTEGRASE"/>
    <property type="match status" value="1"/>
</dbReference>
<dbReference type="Pfam" id="PF13610">
    <property type="entry name" value="DDE_Tnp_IS240"/>
    <property type="match status" value="1"/>
</dbReference>
<dbReference type="NCBIfam" id="NF033587">
    <property type="entry name" value="transpos_IS6"/>
    <property type="match status" value="1"/>
</dbReference>